<organism evidence="2 3">
    <name type="scientific">Sulfuritalea hydrogenivorans sk43H</name>
    <dbReference type="NCBI Taxonomy" id="1223802"/>
    <lineage>
        <taxon>Bacteria</taxon>
        <taxon>Pseudomonadati</taxon>
        <taxon>Pseudomonadota</taxon>
        <taxon>Betaproteobacteria</taxon>
        <taxon>Nitrosomonadales</taxon>
        <taxon>Sterolibacteriaceae</taxon>
        <taxon>Sulfuritalea</taxon>
    </lineage>
</organism>
<dbReference type="AlphaFoldDB" id="W0SI34"/>
<feature type="signal peptide" evidence="1">
    <location>
        <begin position="1"/>
        <end position="20"/>
    </location>
</feature>
<evidence type="ECO:0000256" key="1">
    <source>
        <dbReference type="SAM" id="SignalP"/>
    </source>
</evidence>
<gene>
    <name evidence="2" type="ORF">SUTH_02791</name>
</gene>
<name>W0SI34_9PROT</name>
<dbReference type="HOGENOM" id="CLU_1711810_0_0_4"/>
<dbReference type="STRING" id="1223802.SUTH_02791"/>
<dbReference type="RefSeq" id="WP_148312944.1">
    <property type="nucleotide sequence ID" value="NZ_AP012547.1"/>
</dbReference>
<dbReference type="Proteomes" id="UP000031637">
    <property type="component" value="Chromosome"/>
</dbReference>
<keyword evidence="1" id="KW-0732">Signal</keyword>
<keyword evidence="3" id="KW-1185">Reference proteome</keyword>
<evidence type="ECO:0008006" key="4">
    <source>
        <dbReference type="Google" id="ProtNLM"/>
    </source>
</evidence>
<reference evidence="2 3" key="1">
    <citation type="journal article" date="2014" name="Syst. Appl. Microbiol.">
        <title>Complete genomes of freshwater sulfur oxidizers Sulfuricella denitrificans skB26 and Sulfuritalea hydrogenivorans sk43H: genetic insights into the sulfur oxidation pathway of betaproteobacteria.</title>
        <authorList>
            <person name="Watanabe T."/>
            <person name="Kojima H."/>
            <person name="Fukui M."/>
        </authorList>
    </citation>
    <scope>NUCLEOTIDE SEQUENCE [LARGE SCALE GENOMIC DNA]</scope>
    <source>
        <strain evidence="2">DSM22779</strain>
    </source>
</reference>
<dbReference type="PROSITE" id="PS51257">
    <property type="entry name" value="PROKAR_LIPOPROTEIN"/>
    <property type="match status" value="1"/>
</dbReference>
<evidence type="ECO:0000313" key="2">
    <source>
        <dbReference type="EMBL" id="BAO30570.1"/>
    </source>
</evidence>
<feature type="chain" id="PRO_5004794988" description="Lipoprotein" evidence="1">
    <location>
        <begin position="21"/>
        <end position="155"/>
    </location>
</feature>
<evidence type="ECO:0000313" key="3">
    <source>
        <dbReference type="Proteomes" id="UP000031637"/>
    </source>
</evidence>
<dbReference type="OrthoDB" id="9182906at2"/>
<dbReference type="KEGG" id="shd:SUTH_02791"/>
<accession>W0SI34</accession>
<dbReference type="EMBL" id="AP012547">
    <property type="protein sequence ID" value="BAO30570.1"/>
    <property type="molecule type" value="Genomic_DNA"/>
</dbReference>
<proteinExistence type="predicted"/>
<protein>
    <recommendedName>
        <fullName evidence="4">Lipoprotein</fullName>
    </recommendedName>
</protein>
<sequence length="155" mass="14517">MKKLLVVGIVSSVFSAGAFAAACTATAAAGAQAAAAGTGNATTASTAGEYCVCDGGTAFKNTVNGGSGTVLLTPVFAKTGFDVQCSANTVVSYNEVSGNLFAVGGGSRKGNQSVAGTSNGGAVTAAAKCSGTNDACTGANVSTALGNAVTAAGSN</sequence>